<dbReference type="Pfam" id="PF00392">
    <property type="entry name" value="GntR"/>
    <property type="match status" value="1"/>
</dbReference>
<dbReference type="GO" id="GO:0003677">
    <property type="term" value="F:DNA binding"/>
    <property type="evidence" value="ECO:0007669"/>
    <property type="project" value="UniProtKB-KW"/>
</dbReference>
<evidence type="ECO:0000256" key="2">
    <source>
        <dbReference type="ARBA" id="ARBA00023125"/>
    </source>
</evidence>
<dbReference type="SMART" id="SM00345">
    <property type="entry name" value="HTH_GNTR"/>
    <property type="match status" value="1"/>
</dbReference>
<reference evidence="5 6" key="1">
    <citation type="submission" date="2018-09" db="EMBL/GenBank/DDBJ databases">
        <title>Nesterenkonia natronophila sp. nov., an alkaliphilic actinobacteriume isolated from a soda lake, and emended description of the genus Nesterenkonia.</title>
        <authorList>
            <person name="Menes R.J."/>
            <person name="Iriarte A."/>
        </authorList>
    </citation>
    <scope>NUCLEOTIDE SEQUENCE [LARGE SCALE GENOMIC DNA]</scope>
    <source>
        <strain evidence="5 6">M8</strain>
    </source>
</reference>
<dbReference type="InterPro" id="IPR036390">
    <property type="entry name" value="WH_DNA-bd_sf"/>
</dbReference>
<dbReference type="OrthoDB" id="9784718at2"/>
<dbReference type="AlphaFoldDB" id="A0A3A4F396"/>
<dbReference type="RefSeq" id="WP_119901579.1">
    <property type="nucleotide sequence ID" value="NZ_QYZP01000001.1"/>
</dbReference>
<accession>A0A3A4F396</accession>
<dbReference type="SUPFAM" id="SSF46785">
    <property type="entry name" value="Winged helix' DNA-binding domain"/>
    <property type="match status" value="1"/>
</dbReference>
<evidence type="ECO:0000256" key="1">
    <source>
        <dbReference type="ARBA" id="ARBA00023015"/>
    </source>
</evidence>
<sequence length="238" mass="25864">MTTENFGHPYAVLRPVRLGNAFEETIERLLQAITVGLFPPGQKLPSERDLAGHLGVSRATLREALSELQKAGYLEVRRGRYGGTYLLQNAGVASDGAAHIDPEERWDVLVFRGVIEPAAAELAAEADLPASARQHLQTCLTDLLEADHATYRTRDARFHIAVAELTSCPSLITAVTENRARVSALLDEIPLLTANLEHSNQQHLAITEAILRGDAAGARALMIDHLEGTAALLRGFLH</sequence>
<evidence type="ECO:0000256" key="3">
    <source>
        <dbReference type="ARBA" id="ARBA00023163"/>
    </source>
</evidence>
<dbReference type="InterPro" id="IPR011711">
    <property type="entry name" value="GntR_C"/>
</dbReference>
<dbReference type="SUPFAM" id="SSF48008">
    <property type="entry name" value="GntR ligand-binding domain-like"/>
    <property type="match status" value="1"/>
</dbReference>
<dbReference type="PANTHER" id="PTHR43537:SF24">
    <property type="entry name" value="GLUCONATE OPERON TRANSCRIPTIONAL REPRESSOR"/>
    <property type="match status" value="1"/>
</dbReference>
<keyword evidence="1" id="KW-0805">Transcription regulation</keyword>
<dbReference type="Proteomes" id="UP000266615">
    <property type="component" value="Unassembled WGS sequence"/>
</dbReference>
<organism evidence="5 6">
    <name type="scientific">Nesterenkonia natronophila</name>
    <dbReference type="NCBI Taxonomy" id="2174932"/>
    <lineage>
        <taxon>Bacteria</taxon>
        <taxon>Bacillati</taxon>
        <taxon>Actinomycetota</taxon>
        <taxon>Actinomycetes</taxon>
        <taxon>Micrococcales</taxon>
        <taxon>Micrococcaceae</taxon>
        <taxon>Nesterenkonia</taxon>
    </lineage>
</organism>
<keyword evidence="3" id="KW-0804">Transcription</keyword>
<dbReference type="EMBL" id="QYZP01000001">
    <property type="protein sequence ID" value="RJN32533.1"/>
    <property type="molecule type" value="Genomic_DNA"/>
</dbReference>
<protein>
    <submittedName>
        <fullName evidence="5">GntR family transcriptional regulator</fullName>
    </submittedName>
</protein>
<dbReference type="InterPro" id="IPR036388">
    <property type="entry name" value="WH-like_DNA-bd_sf"/>
</dbReference>
<dbReference type="InterPro" id="IPR000524">
    <property type="entry name" value="Tscrpt_reg_HTH_GntR"/>
</dbReference>
<gene>
    <name evidence="5" type="ORF">D3250_01430</name>
</gene>
<dbReference type="Gene3D" id="1.10.10.10">
    <property type="entry name" value="Winged helix-like DNA-binding domain superfamily/Winged helix DNA-binding domain"/>
    <property type="match status" value="1"/>
</dbReference>
<name>A0A3A4F396_9MICC</name>
<dbReference type="PRINTS" id="PR00035">
    <property type="entry name" value="HTHGNTR"/>
</dbReference>
<feature type="domain" description="HTH gntR-type" evidence="4">
    <location>
        <begin position="19"/>
        <end position="89"/>
    </location>
</feature>
<evidence type="ECO:0000313" key="5">
    <source>
        <dbReference type="EMBL" id="RJN32533.1"/>
    </source>
</evidence>
<dbReference type="InterPro" id="IPR008920">
    <property type="entry name" value="TF_FadR/GntR_C"/>
</dbReference>
<dbReference type="SMART" id="SM00895">
    <property type="entry name" value="FCD"/>
    <property type="match status" value="1"/>
</dbReference>
<dbReference type="PANTHER" id="PTHR43537">
    <property type="entry name" value="TRANSCRIPTIONAL REGULATOR, GNTR FAMILY"/>
    <property type="match status" value="1"/>
</dbReference>
<dbReference type="GO" id="GO:0003700">
    <property type="term" value="F:DNA-binding transcription factor activity"/>
    <property type="evidence" value="ECO:0007669"/>
    <property type="project" value="InterPro"/>
</dbReference>
<dbReference type="CDD" id="cd07377">
    <property type="entry name" value="WHTH_GntR"/>
    <property type="match status" value="1"/>
</dbReference>
<dbReference type="PROSITE" id="PS50949">
    <property type="entry name" value="HTH_GNTR"/>
    <property type="match status" value="1"/>
</dbReference>
<dbReference type="Gene3D" id="1.20.120.530">
    <property type="entry name" value="GntR ligand-binding domain-like"/>
    <property type="match status" value="1"/>
</dbReference>
<comment type="caution">
    <text evidence="5">The sequence shown here is derived from an EMBL/GenBank/DDBJ whole genome shotgun (WGS) entry which is preliminary data.</text>
</comment>
<evidence type="ECO:0000259" key="4">
    <source>
        <dbReference type="PROSITE" id="PS50949"/>
    </source>
</evidence>
<dbReference type="Pfam" id="PF07729">
    <property type="entry name" value="FCD"/>
    <property type="match status" value="1"/>
</dbReference>
<keyword evidence="6" id="KW-1185">Reference proteome</keyword>
<keyword evidence="2" id="KW-0238">DNA-binding</keyword>
<proteinExistence type="predicted"/>
<evidence type="ECO:0000313" key="6">
    <source>
        <dbReference type="Proteomes" id="UP000266615"/>
    </source>
</evidence>